<dbReference type="InterPro" id="IPR036397">
    <property type="entry name" value="RNaseH_sf"/>
</dbReference>
<dbReference type="Gene3D" id="3.30.420.10">
    <property type="entry name" value="Ribonuclease H-like superfamily/Ribonuclease H"/>
    <property type="match status" value="1"/>
</dbReference>
<accession>A0A9X1UPF0</accession>
<evidence type="ECO:0000313" key="2">
    <source>
        <dbReference type="Proteomes" id="UP001139308"/>
    </source>
</evidence>
<comment type="caution">
    <text evidence="1">The sequence shown here is derived from an EMBL/GenBank/DDBJ whole genome shotgun (WGS) entry which is preliminary data.</text>
</comment>
<keyword evidence="2" id="KW-1185">Reference proteome</keyword>
<sequence>MLLFLDTEYTGLGQSPPKLISLALVAEDGSREFYAEFADGWTPDDCTPYVQREVLPLLEGPRLSYGEARAALRGWLDRAPRAVQVACDSETDWRFLLDLPSLPLPANLADRRYDLRPLGDTAIYDRAVAACYQTDIREHHARPMREPTGEAGLQGWTRAE</sequence>
<dbReference type="InterPro" id="IPR012337">
    <property type="entry name" value="RNaseH-like_sf"/>
</dbReference>
<dbReference type="GO" id="GO:0003676">
    <property type="term" value="F:nucleic acid binding"/>
    <property type="evidence" value="ECO:0007669"/>
    <property type="project" value="InterPro"/>
</dbReference>
<name>A0A9X1UPF0_9BURK</name>
<dbReference type="EMBL" id="JAKLJA010000079">
    <property type="protein sequence ID" value="MCG5078907.1"/>
    <property type="molecule type" value="Genomic_DNA"/>
</dbReference>
<dbReference type="AlphaFoldDB" id="A0A9X1UPF0"/>
<dbReference type="SUPFAM" id="SSF53098">
    <property type="entry name" value="Ribonuclease H-like"/>
    <property type="match status" value="1"/>
</dbReference>
<gene>
    <name evidence="1" type="ORF">L5014_37300</name>
</gene>
<dbReference type="RefSeq" id="WP_238468878.1">
    <property type="nucleotide sequence ID" value="NZ_JAKLJA010000079.1"/>
</dbReference>
<dbReference type="Proteomes" id="UP001139308">
    <property type="component" value="Unassembled WGS sequence"/>
</dbReference>
<reference evidence="1" key="1">
    <citation type="submission" date="2022-01" db="EMBL/GenBank/DDBJ databases">
        <title>Genome sequence and assembly of Parabukholderia sp. RG36.</title>
        <authorList>
            <person name="Chhetri G."/>
        </authorList>
    </citation>
    <scope>NUCLEOTIDE SEQUENCE</scope>
    <source>
        <strain evidence="1">RG36</strain>
    </source>
</reference>
<proteinExistence type="predicted"/>
<organism evidence="1 2">
    <name type="scientific">Paraburkholderia tagetis</name>
    <dbReference type="NCBI Taxonomy" id="2913261"/>
    <lineage>
        <taxon>Bacteria</taxon>
        <taxon>Pseudomonadati</taxon>
        <taxon>Pseudomonadota</taxon>
        <taxon>Betaproteobacteria</taxon>
        <taxon>Burkholderiales</taxon>
        <taxon>Burkholderiaceae</taxon>
        <taxon>Paraburkholderia</taxon>
    </lineage>
</organism>
<protein>
    <submittedName>
        <fullName evidence="1">Uncharacterized protein</fullName>
    </submittedName>
</protein>
<evidence type="ECO:0000313" key="1">
    <source>
        <dbReference type="EMBL" id="MCG5078907.1"/>
    </source>
</evidence>